<name>A0A5B7GGE0_PORTR</name>
<proteinExistence type="predicted"/>
<organism evidence="1 2">
    <name type="scientific">Portunus trituberculatus</name>
    <name type="common">Swimming crab</name>
    <name type="synonym">Neptunus trituberculatus</name>
    <dbReference type="NCBI Taxonomy" id="210409"/>
    <lineage>
        <taxon>Eukaryota</taxon>
        <taxon>Metazoa</taxon>
        <taxon>Ecdysozoa</taxon>
        <taxon>Arthropoda</taxon>
        <taxon>Crustacea</taxon>
        <taxon>Multicrustacea</taxon>
        <taxon>Malacostraca</taxon>
        <taxon>Eumalacostraca</taxon>
        <taxon>Eucarida</taxon>
        <taxon>Decapoda</taxon>
        <taxon>Pleocyemata</taxon>
        <taxon>Brachyura</taxon>
        <taxon>Eubrachyura</taxon>
        <taxon>Portunoidea</taxon>
        <taxon>Portunidae</taxon>
        <taxon>Portuninae</taxon>
        <taxon>Portunus</taxon>
    </lineage>
</organism>
<dbReference type="EMBL" id="VSRR010016315">
    <property type="protein sequence ID" value="MPC59161.1"/>
    <property type="molecule type" value="Genomic_DNA"/>
</dbReference>
<accession>A0A5B7GGE0</accession>
<evidence type="ECO:0000313" key="2">
    <source>
        <dbReference type="Proteomes" id="UP000324222"/>
    </source>
</evidence>
<evidence type="ECO:0000313" key="1">
    <source>
        <dbReference type="EMBL" id="MPC59161.1"/>
    </source>
</evidence>
<sequence length="223" mass="24806">MSCPAYSSKCGVCRKRGNFKRMCKTSRKREASKLVSSVTVGSATLSPKPVLQVLMERQTGGMTLTMTAVPDTGAQVCFAGPTLMVSLGLKPAQLKCQASIRDLAKISLTSLGAALCHISLSGHSYHSRAPDLNDSLTLDEDMVLQASHDDSVYQLLIAEVLSHDWYPKRAEEMAYLRQFYGVRDRLGISRRLMTYVYNWKHPRLVIPDNLHQQVAEHLHVTKT</sequence>
<dbReference type="Proteomes" id="UP000324222">
    <property type="component" value="Unassembled WGS sequence"/>
</dbReference>
<protein>
    <submittedName>
        <fullName evidence="1">Uncharacterized protein</fullName>
    </submittedName>
</protein>
<keyword evidence="2" id="KW-1185">Reference proteome</keyword>
<gene>
    <name evidence="1" type="ORF">E2C01_053176</name>
</gene>
<dbReference type="OrthoDB" id="2286242at2759"/>
<dbReference type="AlphaFoldDB" id="A0A5B7GGE0"/>
<comment type="caution">
    <text evidence="1">The sequence shown here is derived from an EMBL/GenBank/DDBJ whole genome shotgun (WGS) entry which is preliminary data.</text>
</comment>
<reference evidence="1 2" key="1">
    <citation type="submission" date="2019-05" db="EMBL/GenBank/DDBJ databases">
        <title>Another draft genome of Portunus trituberculatus and its Hox gene families provides insights of decapod evolution.</title>
        <authorList>
            <person name="Jeong J.-H."/>
            <person name="Song I."/>
            <person name="Kim S."/>
            <person name="Choi T."/>
            <person name="Kim D."/>
            <person name="Ryu S."/>
            <person name="Kim W."/>
        </authorList>
    </citation>
    <scope>NUCLEOTIDE SEQUENCE [LARGE SCALE GENOMIC DNA]</scope>
    <source>
        <tissue evidence="1">Muscle</tissue>
    </source>
</reference>